<name>A0A4Z2I4S9_9TELE</name>
<evidence type="ECO:0000313" key="2">
    <source>
        <dbReference type="EMBL" id="TNN72781.1"/>
    </source>
</evidence>
<feature type="compositionally biased region" description="Polar residues" evidence="1">
    <location>
        <begin position="67"/>
        <end position="87"/>
    </location>
</feature>
<keyword evidence="3" id="KW-1185">Reference proteome</keyword>
<protein>
    <submittedName>
        <fullName evidence="2">Uncharacterized protein</fullName>
    </submittedName>
</protein>
<feature type="compositionally biased region" description="Polar residues" evidence="1">
    <location>
        <begin position="29"/>
        <end position="45"/>
    </location>
</feature>
<dbReference type="Proteomes" id="UP000314294">
    <property type="component" value="Unassembled WGS sequence"/>
</dbReference>
<comment type="caution">
    <text evidence="2">The sequence shown here is derived from an EMBL/GenBank/DDBJ whole genome shotgun (WGS) entry which is preliminary data.</text>
</comment>
<accession>A0A4Z2I4S9</accession>
<reference evidence="2 3" key="1">
    <citation type="submission" date="2019-03" db="EMBL/GenBank/DDBJ databases">
        <title>First draft genome of Liparis tanakae, snailfish: a comprehensive survey of snailfish specific genes.</title>
        <authorList>
            <person name="Kim W."/>
            <person name="Song I."/>
            <person name="Jeong J.-H."/>
            <person name="Kim D."/>
            <person name="Kim S."/>
            <person name="Ryu S."/>
            <person name="Song J.Y."/>
            <person name="Lee S.K."/>
        </authorList>
    </citation>
    <scope>NUCLEOTIDE SEQUENCE [LARGE SCALE GENOMIC DNA]</scope>
    <source>
        <tissue evidence="2">Muscle</tissue>
    </source>
</reference>
<feature type="region of interest" description="Disordered" evidence="1">
    <location>
        <begin position="1"/>
        <end position="100"/>
    </location>
</feature>
<feature type="compositionally biased region" description="Basic and acidic residues" evidence="1">
    <location>
        <begin position="13"/>
        <end position="24"/>
    </location>
</feature>
<evidence type="ECO:0000313" key="3">
    <source>
        <dbReference type="Proteomes" id="UP000314294"/>
    </source>
</evidence>
<sequence>MRRTGFTYTGKVRGLDNGERDTGGHNEGGASNHTGGNNQEQGRQSQGDRRHKDFKTRRHKTRHKLQILTTGQAPVSDKQSTLNPTTASEHEQEATPRLHCSSNGGSSDVLCYLRRMFSPCPAALMCWWADNQRCETLSAPGNLVTLKLRPSLCQPGAHGEDDRREVARGTNGSRLYLDARLSEGTRVLWEGEAWHLGSDTFTVLTPDMWATIGAVIMDKTPH</sequence>
<dbReference type="AlphaFoldDB" id="A0A4Z2I4S9"/>
<evidence type="ECO:0000256" key="1">
    <source>
        <dbReference type="SAM" id="MobiDB-lite"/>
    </source>
</evidence>
<gene>
    <name evidence="2" type="ORF">EYF80_017065</name>
</gene>
<dbReference type="EMBL" id="SRLO01000133">
    <property type="protein sequence ID" value="TNN72781.1"/>
    <property type="molecule type" value="Genomic_DNA"/>
</dbReference>
<feature type="compositionally biased region" description="Basic residues" evidence="1">
    <location>
        <begin position="52"/>
        <end position="65"/>
    </location>
</feature>
<proteinExistence type="predicted"/>
<organism evidence="2 3">
    <name type="scientific">Liparis tanakae</name>
    <name type="common">Tanaka's snailfish</name>
    <dbReference type="NCBI Taxonomy" id="230148"/>
    <lineage>
        <taxon>Eukaryota</taxon>
        <taxon>Metazoa</taxon>
        <taxon>Chordata</taxon>
        <taxon>Craniata</taxon>
        <taxon>Vertebrata</taxon>
        <taxon>Euteleostomi</taxon>
        <taxon>Actinopterygii</taxon>
        <taxon>Neopterygii</taxon>
        <taxon>Teleostei</taxon>
        <taxon>Neoteleostei</taxon>
        <taxon>Acanthomorphata</taxon>
        <taxon>Eupercaria</taxon>
        <taxon>Perciformes</taxon>
        <taxon>Cottioidei</taxon>
        <taxon>Cottales</taxon>
        <taxon>Liparidae</taxon>
        <taxon>Liparis</taxon>
    </lineage>
</organism>